<dbReference type="Gene3D" id="3.90.550.10">
    <property type="entry name" value="Spore Coat Polysaccharide Biosynthesis Protein SpsA, Chain A"/>
    <property type="match status" value="1"/>
</dbReference>
<dbReference type="Proteomes" id="UP000007013">
    <property type="component" value="Chromosome"/>
</dbReference>
<dbReference type="InterPro" id="IPR029044">
    <property type="entry name" value="Nucleotide-diphossugar_trans"/>
</dbReference>
<proteinExistence type="predicted"/>
<dbReference type="CAZy" id="GT2">
    <property type="family name" value="Glycosyltransferase Family 2"/>
</dbReference>
<dbReference type="RefSeq" id="WP_012376799.1">
    <property type="nucleotide sequence ID" value="NC_010571.1"/>
</dbReference>
<protein>
    <submittedName>
        <fullName evidence="2">Glycosyl transferase family 2</fullName>
    </submittedName>
</protein>
<reference evidence="2 3" key="1">
    <citation type="journal article" date="2011" name="J. Bacteriol.">
        <title>Genome sequence of the verrucomicrobium Opitutus terrae PB90-1, an abundant inhabitant of rice paddy soil ecosystems.</title>
        <authorList>
            <person name="van Passel M.W."/>
            <person name="Kant R."/>
            <person name="Palva A."/>
            <person name="Copeland A."/>
            <person name="Lucas S."/>
            <person name="Lapidus A."/>
            <person name="Glavina del Rio T."/>
            <person name="Pitluck S."/>
            <person name="Goltsman E."/>
            <person name="Clum A."/>
            <person name="Sun H."/>
            <person name="Schmutz J."/>
            <person name="Larimer F.W."/>
            <person name="Land M.L."/>
            <person name="Hauser L."/>
            <person name="Kyrpides N."/>
            <person name="Mikhailova N."/>
            <person name="Richardson P.P."/>
            <person name="Janssen P.H."/>
            <person name="de Vos W.M."/>
            <person name="Smidt H."/>
        </authorList>
    </citation>
    <scope>NUCLEOTIDE SEQUENCE [LARGE SCALE GENOMIC DNA]</scope>
    <source>
        <strain evidence="3">DSM 11246 / JCM 15787 / PB90-1</strain>
    </source>
</reference>
<dbReference type="EMBL" id="CP001032">
    <property type="protein sequence ID" value="ACB77271.1"/>
    <property type="molecule type" value="Genomic_DNA"/>
</dbReference>
<keyword evidence="2" id="KW-0808">Transferase</keyword>
<dbReference type="GO" id="GO:0016740">
    <property type="term" value="F:transferase activity"/>
    <property type="evidence" value="ECO:0007669"/>
    <property type="project" value="UniProtKB-KW"/>
</dbReference>
<dbReference type="AlphaFoldDB" id="B1ZZT5"/>
<sequence length="327" mass="36211">MNRDMQVSFVVPLYNCLDLTQAMIASLQATVPRDLAHEIILVDDGSTDGTRAWLATLGPPFRVVLNARNVGYAAANNRGAAVATGRFLVLLNNDLVLTPGWLPPMLAVHRRLGAHAGFVGNVQLEPRSRAIDHAGMVVNLQAKPEHLRSLPPRALRWARRMRLCPAVTGACALIERVVWEQLGGFDDGFHNGGEDVDLCLRLRARGRRNAVALRSIVLHHISASPGRKQRDEQNSRRLAQRWRAELESLAYRRWCWNYLDRQWTSPHPALDHADARAALAFVLGLRRTPPAIAVDGMRAAMDREIARWDKIFGAGGPPSAASAEPPR</sequence>
<dbReference type="Pfam" id="PF00535">
    <property type="entry name" value="Glycos_transf_2"/>
    <property type="match status" value="1"/>
</dbReference>
<gene>
    <name evidence="2" type="ordered locus">Oter_3997</name>
</gene>
<organism evidence="2 3">
    <name type="scientific">Opitutus terrae (strain DSM 11246 / JCM 15787 / PB90-1)</name>
    <dbReference type="NCBI Taxonomy" id="452637"/>
    <lineage>
        <taxon>Bacteria</taxon>
        <taxon>Pseudomonadati</taxon>
        <taxon>Verrucomicrobiota</taxon>
        <taxon>Opitutia</taxon>
        <taxon>Opitutales</taxon>
        <taxon>Opitutaceae</taxon>
        <taxon>Opitutus</taxon>
    </lineage>
</organism>
<dbReference type="KEGG" id="ote:Oter_3997"/>
<dbReference type="SUPFAM" id="SSF53448">
    <property type="entry name" value="Nucleotide-diphospho-sugar transferases"/>
    <property type="match status" value="1"/>
</dbReference>
<evidence type="ECO:0000313" key="2">
    <source>
        <dbReference type="EMBL" id="ACB77271.1"/>
    </source>
</evidence>
<dbReference type="STRING" id="452637.Oter_3997"/>
<feature type="domain" description="Glycosyltransferase 2-like" evidence="1">
    <location>
        <begin position="8"/>
        <end position="181"/>
    </location>
</feature>
<dbReference type="InterPro" id="IPR001173">
    <property type="entry name" value="Glyco_trans_2-like"/>
</dbReference>
<dbReference type="PANTHER" id="PTHR43179">
    <property type="entry name" value="RHAMNOSYLTRANSFERASE WBBL"/>
    <property type="match status" value="1"/>
</dbReference>
<keyword evidence="3" id="KW-1185">Reference proteome</keyword>
<evidence type="ECO:0000313" key="3">
    <source>
        <dbReference type="Proteomes" id="UP000007013"/>
    </source>
</evidence>
<dbReference type="CDD" id="cd04186">
    <property type="entry name" value="GT_2_like_c"/>
    <property type="match status" value="1"/>
</dbReference>
<evidence type="ECO:0000259" key="1">
    <source>
        <dbReference type="Pfam" id="PF00535"/>
    </source>
</evidence>
<dbReference type="HOGENOM" id="CLU_023845_7_0_0"/>
<dbReference type="PANTHER" id="PTHR43179:SF7">
    <property type="entry name" value="RHAMNOSYLTRANSFERASE WBBL"/>
    <property type="match status" value="1"/>
</dbReference>
<dbReference type="OrthoDB" id="9179784at2"/>
<accession>B1ZZT5</accession>
<dbReference type="eggNOG" id="COG1216">
    <property type="taxonomic scope" value="Bacteria"/>
</dbReference>
<name>B1ZZT5_OPITP</name>